<evidence type="ECO:0000313" key="1">
    <source>
        <dbReference type="EMBL" id="EME38114.1"/>
    </source>
</evidence>
<dbReference type="Proteomes" id="UP000016933">
    <property type="component" value="Unassembled WGS sequence"/>
</dbReference>
<accession>M2YHV5</accession>
<dbReference type="EMBL" id="KB446548">
    <property type="protein sequence ID" value="EME38114.1"/>
    <property type="molecule type" value="Genomic_DNA"/>
</dbReference>
<sequence>MASPGHQFQYPDKLASVPQRGDRRHQLWCSLPGSLQDCCLMERYRELWLGQVSVGQAFRSAAMSHLRCLDRLSNISTLSACQIHENRFTLPLNCADVDLETVQTILLSNGPKQSTNRDGLFEHSLQVEVRNRPRRSSKSMARNT</sequence>
<organism evidence="1 2">
    <name type="scientific">Dothistroma septosporum (strain NZE10 / CBS 128990)</name>
    <name type="common">Red band needle blight fungus</name>
    <name type="synonym">Mycosphaerella pini</name>
    <dbReference type="NCBI Taxonomy" id="675120"/>
    <lineage>
        <taxon>Eukaryota</taxon>
        <taxon>Fungi</taxon>
        <taxon>Dikarya</taxon>
        <taxon>Ascomycota</taxon>
        <taxon>Pezizomycotina</taxon>
        <taxon>Dothideomycetes</taxon>
        <taxon>Dothideomycetidae</taxon>
        <taxon>Mycosphaerellales</taxon>
        <taxon>Mycosphaerellaceae</taxon>
        <taxon>Dothistroma</taxon>
    </lineage>
</organism>
<dbReference type="HOGENOM" id="CLU_1796427_0_0_1"/>
<reference evidence="2" key="1">
    <citation type="journal article" date="2012" name="PLoS Genet.">
        <title>The genomes of the fungal plant pathogens Cladosporium fulvum and Dothistroma septosporum reveal adaptation to different hosts and lifestyles but also signatures of common ancestry.</title>
        <authorList>
            <person name="de Wit P.J.G.M."/>
            <person name="van der Burgt A."/>
            <person name="Oekmen B."/>
            <person name="Stergiopoulos I."/>
            <person name="Abd-Elsalam K.A."/>
            <person name="Aerts A.L."/>
            <person name="Bahkali A.H."/>
            <person name="Beenen H.G."/>
            <person name="Chettri P."/>
            <person name="Cox M.P."/>
            <person name="Datema E."/>
            <person name="de Vries R.P."/>
            <person name="Dhillon B."/>
            <person name="Ganley A.R."/>
            <person name="Griffiths S.A."/>
            <person name="Guo Y."/>
            <person name="Hamelin R.C."/>
            <person name="Henrissat B."/>
            <person name="Kabir M.S."/>
            <person name="Jashni M.K."/>
            <person name="Kema G."/>
            <person name="Klaubauf S."/>
            <person name="Lapidus A."/>
            <person name="Levasseur A."/>
            <person name="Lindquist E."/>
            <person name="Mehrabi R."/>
            <person name="Ohm R.A."/>
            <person name="Owen T.J."/>
            <person name="Salamov A."/>
            <person name="Schwelm A."/>
            <person name="Schijlen E."/>
            <person name="Sun H."/>
            <person name="van den Burg H.A."/>
            <person name="van Ham R.C.H.J."/>
            <person name="Zhang S."/>
            <person name="Goodwin S.B."/>
            <person name="Grigoriev I.V."/>
            <person name="Collemare J."/>
            <person name="Bradshaw R.E."/>
        </authorList>
    </citation>
    <scope>NUCLEOTIDE SEQUENCE [LARGE SCALE GENOMIC DNA]</scope>
    <source>
        <strain evidence="2">NZE10 / CBS 128990</strain>
    </source>
</reference>
<dbReference type="AlphaFoldDB" id="M2YHV5"/>
<reference evidence="1 2" key="2">
    <citation type="journal article" date="2012" name="PLoS Pathog.">
        <title>Diverse lifestyles and strategies of plant pathogenesis encoded in the genomes of eighteen Dothideomycetes fungi.</title>
        <authorList>
            <person name="Ohm R.A."/>
            <person name="Feau N."/>
            <person name="Henrissat B."/>
            <person name="Schoch C.L."/>
            <person name="Horwitz B.A."/>
            <person name="Barry K.W."/>
            <person name="Condon B.J."/>
            <person name="Copeland A.C."/>
            <person name="Dhillon B."/>
            <person name="Glaser F."/>
            <person name="Hesse C.N."/>
            <person name="Kosti I."/>
            <person name="LaButti K."/>
            <person name="Lindquist E.A."/>
            <person name="Lucas S."/>
            <person name="Salamov A.A."/>
            <person name="Bradshaw R.E."/>
            <person name="Ciuffetti L."/>
            <person name="Hamelin R.C."/>
            <person name="Kema G.H.J."/>
            <person name="Lawrence C."/>
            <person name="Scott J.A."/>
            <person name="Spatafora J.W."/>
            <person name="Turgeon B.G."/>
            <person name="de Wit P.J.G.M."/>
            <person name="Zhong S."/>
            <person name="Goodwin S.B."/>
            <person name="Grigoriev I.V."/>
        </authorList>
    </citation>
    <scope>NUCLEOTIDE SEQUENCE [LARGE SCALE GENOMIC DNA]</scope>
    <source>
        <strain evidence="2">NZE10 / CBS 128990</strain>
    </source>
</reference>
<keyword evidence="2" id="KW-1185">Reference proteome</keyword>
<protein>
    <submittedName>
        <fullName evidence="1">Uncharacterized protein</fullName>
    </submittedName>
</protein>
<proteinExistence type="predicted"/>
<name>M2YHV5_DOTSN</name>
<evidence type="ECO:0000313" key="2">
    <source>
        <dbReference type="Proteomes" id="UP000016933"/>
    </source>
</evidence>
<gene>
    <name evidence="1" type="ORF">DOTSEDRAFT_75971</name>
</gene>